<dbReference type="InterPro" id="IPR041057">
    <property type="entry name" value="ZHX_Znf_C2H2"/>
</dbReference>
<comment type="caution">
    <text evidence="18">The sequence shown here is derived from an EMBL/GenBank/DDBJ whole genome shotgun (WGS) entry which is preliminary data.</text>
</comment>
<comment type="subcellular location">
    <subcellularLocation>
        <location evidence="1 14 15">Nucleus</location>
    </subcellularLocation>
</comment>
<dbReference type="InterPro" id="IPR009057">
    <property type="entry name" value="Homeodomain-like_sf"/>
</dbReference>
<dbReference type="Gene3D" id="1.10.10.60">
    <property type="entry name" value="Homeodomain-like"/>
    <property type="match status" value="5"/>
</dbReference>
<evidence type="ECO:0000256" key="1">
    <source>
        <dbReference type="ARBA" id="ARBA00004123"/>
    </source>
</evidence>
<dbReference type="PROSITE" id="PS50071">
    <property type="entry name" value="HOMEOBOX_2"/>
    <property type="match status" value="4"/>
</dbReference>
<dbReference type="Pfam" id="PF11569">
    <property type="entry name" value="Homez"/>
    <property type="match status" value="1"/>
</dbReference>
<keyword evidence="9" id="KW-0805">Transcription regulation</keyword>
<dbReference type="EMBL" id="BAAFST010000002">
    <property type="protein sequence ID" value="GAB1287153.1"/>
    <property type="molecule type" value="Genomic_DNA"/>
</dbReference>
<dbReference type="InterPro" id="IPR024578">
    <property type="entry name" value="Homez_homeobox_dom"/>
</dbReference>
<feature type="compositionally biased region" description="Low complexity" evidence="16">
    <location>
        <begin position="41"/>
        <end position="65"/>
    </location>
</feature>
<evidence type="ECO:0000256" key="3">
    <source>
        <dbReference type="ARBA" id="ARBA00022491"/>
    </source>
</evidence>
<keyword evidence="3" id="KW-0678">Repressor</keyword>
<feature type="compositionally biased region" description="Low complexity" evidence="16">
    <location>
        <begin position="918"/>
        <end position="934"/>
    </location>
</feature>
<evidence type="ECO:0000313" key="19">
    <source>
        <dbReference type="Proteomes" id="UP001623349"/>
    </source>
</evidence>
<evidence type="ECO:0000256" key="10">
    <source>
        <dbReference type="ARBA" id="ARBA00023125"/>
    </source>
</evidence>
<dbReference type="GO" id="GO:0003677">
    <property type="term" value="F:DNA binding"/>
    <property type="evidence" value="ECO:0007669"/>
    <property type="project" value="UniProtKB-KW"/>
</dbReference>
<feature type="region of interest" description="Disordered" evidence="16">
    <location>
        <begin position="663"/>
        <end position="690"/>
    </location>
</feature>
<evidence type="ECO:0000256" key="7">
    <source>
        <dbReference type="ARBA" id="ARBA00022771"/>
    </source>
</evidence>
<evidence type="ECO:0000256" key="9">
    <source>
        <dbReference type="ARBA" id="ARBA00023015"/>
    </source>
</evidence>
<keyword evidence="8" id="KW-0862">Zinc</keyword>
<dbReference type="InterPro" id="IPR013087">
    <property type="entry name" value="Znf_C2H2_type"/>
</dbReference>
<feature type="region of interest" description="Disordered" evidence="16">
    <location>
        <begin position="227"/>
        <end position="246"/>
    </location>
</feature>
<keyword evidence="11 14" id="KW-0371">Homeobox</keyword>
<dbReference type="SUPFAM" id="SSF46689">
    <property type="entry name" value="Homeodomain-like"/>
    <property type="match status" value="5"/>
</dbReference>
<comment type="similarity">
    <text evidence="2">Belongs to the ZHX family.</text>
</comment>
<dbReference type="SMART" id="SM00389">
    <property type="entry name" value="HOX"/>
    <property type="match status" value="4"/>
</dbReference>
<feature type="compositionally biased region" description="Polar residues" evidence="16">
    <location>
        <begin position="935"/>
        <end position="945"/>
    </location>
</feature>
<dbReference type="InterPro" id="IPR036236">
    <property type="entry name" value="Znf_C2H2_sf"/>
</dbReference>
<organism evidence="18 19">
    <name type="scientific">Apodemus speciosus</name>
    <name type="common">Large Japanese field mouse</name>
    <dbReference type="NCBI Taxonomy" id="105296"/>
    <lineage>
        <taxon>Eukaryota</taxon>
        <taxon>Metazoa</taxon>
        <taxon>Chordata</taxon>
        <taxon>Craniata</taxon>
        <taxon>Vertebrata</taxon>
        <taxon>Euteleostomi</taxon>
        <taxon>Mammalia</taxon>
        <taxon>Eutheria</taxon>
        <taxon>Euarchontoglires</taxon>
        <taxon>Glires</taxon>
        <taxon>Rodentia</taxon>
        <taxon>Myomorpha</taxon>
        <taxon>Muroidea</taxon>
        <taxon>Muridae</taxon>
        <taxon>Murinae</taxon>
        <taxon>Apodemus</taxon>
    </lineage>
</organism>
<keyword evidence="5" id="KW-0479">Metal-binding</keyword>
<evidence type="ECO:0000256" key="5">
    <source>
        <dbReference type="ARBA" id="ARBA00022723"/>
    </source>
</evidence>
<dbReference type="PANTHER" id="PTHR15467:SF6">
    <property type="entry name" value="ZINC FINGERS AND HOMEOBOXES PROTEIN 3"/>
    <property type="match status" value="1"/>
</dbReference>
<feature type="region of interest" description="Disordered" evidence="16">
    <location>
        <begin position="884"/>
        <end position="905"/>
    </location>
</feature>
<evidence type="ECO:0000313" key="18">
    <source>
        <dbReference type="EMBL" id="GAB1287153.1"/>
    </source>
</evidence>
<dbReference type="InterPro" id="IPR001356">
    <property type="entry name" value="HD"/>
</dbReference>
<dbReference type="SUPFAM" id="SSF57667">
    <property type="entry name" value="beta-beta-alpha zinc fingers"/>
    <property type="match status" value="1"/>
</dbReference>
<accession>A0ABQ0EJW2</accession>
<sequence length="1042" mass="114182">MASKRKSTTPCMIPVKTVVLPGTSTEAQPVEPLPEGPQQDLPSEAPDASSEAASNPSSTDSSALANGHRSALDGYVCSCKECDFRSQDVTHFVGHMNSEHTDFNKDPNFVCTGCNFLAKSPEGLSLHNAKCHSGEACFLWNVTKPDNHIVVEQSVPESASSSVLAGESTTEGTEIIITKTPIMKIMKGKAEAKKIHMLKENAPNQSGSEALPKPLAGEIEVKEGDHTFTNGAAPASQASANSIKPPHAANGPLIGTVPVLPAGIAQFLSLQQQPSVHAQHHTHQPLPTSKALPKVMIPLSSIPTYNAAMDSNSFLKNSFHKFPYPTKAELCYLTVVTKYPEEQLKIWFTAQRLKQGISWSPEEIEDARKKMFNTVIQSVPQPTITVLNTPLVASAGNVQHLIQAALPGHAVGQPEGTAGGLLVTQPLMANGLQASSSSLPLTTASVPKSTVAPINTVCSNTSSAVKVVNAAQSLLTACPSITSQAFLDANIYKNKKSHEQLSALKGSFCRNQFPGQSEVEHLTKVTGLSTREVRKWFSDRRYHCRNLKGSRAMMPGEHGSVLIDSVPEVPFPLSSKVPEVTCMPTATSLVSHPATKRQSWHQTPDFTPTKYKERAPEQLRVLENSFAQNPLPPEEELDRLRSETKMTRREIDGWFSERRKKVNAEETKKAAGHVPKEEEGAEQEGGEGELASELRASGENGSPEMFLSHTLAERKVSPIKINLKNLRVTEASGKSEFPGMGVCEPEEDGLNKLVEQPPSKVSYKKTAQQRHLLRQLFVQTQWPSNQDYDSIMAQTGLPRPEVVRWFGDSRYALKNGQLKWYEDYKRGNFPPGLLVIAPGNRELLQDYYMTHKMLCEEDLQTLCDKTQMSAQQVKQWFAEKMGEETRAVADTGSEDQGPGNGEPVAVHKVLGDAYSELSENSESWEASAPEASSEPFDTSSPQSGRQLEKQTEFDLITVKDQPVWDAVCRVEGPNLPHIVLMASCQAPESLWNLSETRTCHRPNYPLPDTSKQVAMVSHQPILPQCRTFPWPPKDKAVQIAYT</sequence>
<feature type="domain" description="Homeobox" evidence="17">
    <location>
        <begin position="756"/>
        <end position="816"/>
    </location>
</feature>
<evidence type="ECO:0000256" key="11">
    <source>
        <dbReference type="ARBA" id="ARBA00023155"/>
    </source>
</evidence>
<gene>
    <name evidence="18" type="ORF">APTSU1_000238300</name>
</gene>
<evidence type="ECO:0000256" key="12">
    <source>
        <dbReference type="ARBA" id="ARBA00023163"/>
    </source>
</evidence>
<dbReference type="PANTHER" id="PTHR15467">
    <property type="entry name" value="ZINC-FINGERS AND HOMEOBOXES RELATED"/>
    <property type="match status" value="1"/>
</dbReference>
<feature type="compositionally biased region" description="Basic and acidic residues" evidence="16">
    <location>
        <begin position="663"/>
        <end position="678"/>
    </location>
</feature>
<keyword evidence="4" id="KW-0597">Phosphoprotein</keyword>
<feature type="region of interest" description="Disordered" evidence="16">
    <location>
        <begin position="1"/>
        <end position="66"/>
    </location>
</feature>
<evidence type="ECO:0000256" key="2">
    <source>
        <dbReference type="ARBA" id="ARBA00007440"/>
    </source>
</evidence>
<name>A0ABQ0EJW2_APOSI</name>
<dbReference type="Proteomes" id="UP001623349">
    <property type="component" value="Unassembled WGS sequence"/>
</dbReference>
<feature type="domain" description="Homeobox" evidence="17">
    <location>
        <begin position="617"/>
        <end position="665"/>
    </location>
</feature>
<protein>
    <submittedName>
        <fullName evidence="18">Zinc fingers and homeoboxes protein 3</fullName>
    </submittedName>
</protein>
<evidence type="ECO:0000256" key="8">
    <source>
        <dbReference type="ARBA" id="ARBA00022833"/>
    </source>
</evidence>
<feature type="DNA-binding region" description="Homeobox" evidence="14">
    <location>
        <begin position="619"/>
        <end position="666"/>
    </location>
</feature>
<reference evidence="18 19" key="1">
    <citation type="submission" date="2024-08" db="EMBL/GenBank/DDBJ databases">
        <title>The draft genome of Apodemus speciosus.</title>
        <authorList>
            <person name="Nabeshima K."/>
            <person name="Suzuki S."/>
            <person name="Onuma M."/>
        </authorList>
    </citation>
    <scope>NUCLEOTIDE SEQUENCE [LARGE SCALE GENOMIC DNA]</scope>
    <source>
        <strain evidence="18">IB14-021</strain>
    </source>
</reference>
<evidence type="ECO:0000256" key="13">
    <source>
        <dbReference type="ARBA" id="ARBA00023242"/>
    </source>
</evidence>
<feature type="region of interest" description="Disordered" evidence="16">
    <location>
        <begin position="918"/>
        <end position="948"/>
    </location>
</feature>
<keyword evidence="13 14" id="KW-0539">Nucleus</keyword>
<feature type="domain" description="Homeobox" evidence="17">
    <location>
        <begin position="315"/>
        <end position="358"/>
    </location>
</feature>
<feature type="domain" description="Homeobox" evidence="17">
    <location>
        <begin position="497"/>
        <end position="547"/>
    </location>
</feature>
<keyword evidence="6" id="KW-0677">Repeat</keyword>
<dbReference type="CDD" id="cd00086">
    <property type="entry name" value="homeodomain"/>
    <property type="match status" value="5"/>
</dbReference>
<dbReference type="Pfam" id="PF00046">
    <property type="entry name" value="Homeodomain"/>
    <property type="match status" value="3"/>
</dbReference>
<keyword evidence="10 14" id="KW-0238">DNA-binding</keyword>
<evidence type="ECO:0000259" key="17">
    <source>
        <dbReference type="PROSITE" id="PS50071"/>
    </source>
</evidence>
<evidence type="ECO:0000256" key="6">
    <source>
        <dbReference type="ARBA" id="ARBA00022737"/>
    </source>
</evidence>
<evidence type="ECO:0000256" key="16">
    <source>
        <dbReference type="SAM" id="MobiDB-lite"/>
    </source>
</evidence>
<evidence type="ECO:0000256" key="4">
    <source>
        <dbReference type="ARBA" id="ARBA00022553"/>
    </source>
</evidence>
<dbReference type="SMART" id="SM00355">
    <property type="entry name" value="ZnF_C2H2"/>
    <property type="match status" value="2"/>
</dbReference>
<keyword evidence="19" id="KW-1185">Reference proteome</keyword>
<dbReference type="Gene3D" id="3.30.160.60">
    <property type="entry name" value="Classic Zinc Finger"/>
    <property type="match status" value="1"/>
</dbReference>
<keyword evidence="12" id="KW-0804">Transcription</keyword>
<evidence type="ECO:0000256" key="14">
    <source>
        <dbReference type="PROSITE-ProRule" id="PRU00108"/>
    </source>
</evidence>
<evidence type="ECO:0000256" key="15">
    <source>
        <dbReference type="RuleBase" id="RU000682"/>
    </source>
</evidence>
<feature type="DNA-binding region" description="Homeobox" evidence="14">
    <location>
        <begin position="499"/>
        <end position="548"/>
    </location>
</feature>
<dbReference type="Pfam" id="PF18387">
    <property type="entry name" value="zf_C2H2_ZHX"/>
    <property type="match status" value="1"/>
</dbReference>
<feature type="DNA-binding region" description="Homeobox" evidence="14">
    <location>
        <begin position="758"/>
        <end position="817"/>
    </location>
</feature>
<keyword evidence="7" id="KW-0863">Zinc-finger</keyword>
<feature type="DNA-binding region" description="Homeobox" evidence="14">
    <location>
        <begin position="317"/>
        <end position="359"/>
    </location>
</feature>
<proteinExistence type="inferred from homology"/>